<feature type="domain" description="Cation-transporting P-type ATPase N-terminal" evidence="10">
    <location>
        <begin position="39"/>
        <end position="121"/>
    </location>
</feature>
<dbReference type="InterPro" id="IPR006068">
    <property type="entry name" value="ATPase_P-typ_cation-transptr_C"/>
</dbReference>
<dbReference type="GO" id="GO:0006883">
    <property type="term" value="P:intracellular sodium ion homeostasis"/>
    <property type="evidence" value="ECO:0007669"/>
    <property type="project" value="TreeGrafter"/>
</dbReference>
<dbReference type="InParanoid" id="A0A5S6PWN0"/>
<keyword evidence="4" id="KW-0067">ATP-binding</keyword>
<dbReference type="Pfam" id="PF13246">
    <property type="entry name" value="Cation_ATPase"/>
    <property type="match status" value="1"/>
</dbReference>
<dbReference type="SUPFAM" id="SSF81665">
    <property type="entry name" value="Calcium ATPase, transmembrane domain M"/>
    <property type="match status" value="1"/>
</dbReference>
<keyword evidence="2 9" id="KW-0812">Transmembrane</keyword>
<dbReference type="InterPro" id="IPR036412">
    <property type="entry name" value="HAD-like_sf"/>
</dbReference>
<dbReference type="FunFam" id="1.20.1110.10:FF:000064">
    <property type="entry name" value="Cation transporting ATPase"/>
    <property type="match status" value="1"/>
</dbReference>
<dbReference type="FunFam" id="3.40.50.1000:FF:000083">
    <property type="entry name" value="Sodium/potassium-transporting ATPase subunit alpha"/>
    <property type="match status" value="1"/>
</dbReference>
<dbReference type="PANTHER" id="PTHR43294:SF5">
    <property type="entry name" value="CATION-TRANSPORTING P-TYPE ATPASE N-TERMINAL DOMAIN-CONTAINING PROTEIN"/>
    <property type="match status" value="1"/>
</dbReference>
<dbReference type="GO" id="GO:1990573">
    <property type="term" value="P:potassium ion import across plasma membrane"/>
    <property type="evidence" value="ECO:0007669"/>
    <property type="project" value="TreeGrafter"/>
</dbReference>
<evidence type="ECO:0000256" key="4">
    <source>
        <dbReference type="ARBA" id="ARBA00022840"/>
    </source>
</evidence>
<dbReference type="SUPFAM" id="SSF81653">
    <property type="entry name" value="Calcium ATPase, transduction domain A"/>
    <property type="match status" value="1"/>
</dbReference>
<accession>A0A5S6PWN0</accession>
<dbReference type="GO" id="GO:0030007">
    <property type="term" value="P:intracellular potassium ion homeostasis"/>
    <property type="evidence" value="ECO:0007669"/>
    <property type="project" value="TreeGrafter"/>
</dbReference>
<feature type="transmembrane region" description="Helical" evidence="9">
    <location>
        <begin position="1074"/>
        <end position="1095"/>
    </location>
</feature>
<dbReference type="GO" id="GO:1902600">
    <property type="term" value="P:proton transmembrane transport"/>
    <property type="evidence" value="ECO:0007669"/>
    <property type="project" value="TreeGrafter"/>
</dbReference>
<evidence type="ECO:0000256" key="5">
    <source>
        <dbReference type="ARBA" id="ARBA00022967"/>
    </source>
</evidence>
<dbReference type="SMART" id="SM00831">
    <property type="entry name" value="Cation_ATPase_N"/>
    <property type="match status" value="1"/>
</dbReference>
<reference evidence="11" key="1">
    <citation type="journal article" date="2007" name="Science">
        <title>Draft genome of the filarial nematode parasite Brugia malayi.</title>
        <authorList>
            <person name="Ghedin E."/>
            <person name="Wang S."/>
            <person name="Spiro D."/>
            <person name="Caler E."/>
            <person name="Zhao Q."/>
            <person name="Crabtree J."/>
            <person name="Allen J.E."/>
            <person name="Delcher A.L."/>
            <person name="Guiliano D.B."/>
            <person name="Miranda-Saavedra D."/>
            <person name="Angiuoli S.V."/>
            <person name="Creasy T."/>
            <person name="Amedeo P."/>
            <person name="Haas B."/>
            <person name="El-Sayed N.M."/>
            <person name="Wortman J.R."/>
            <person name="Feldblyum T."/>
            <person name="Tallon L."/>
            <person name="Schatz M."/>
            <person name="Shumway M."/>
            <person name="Koo H."/>
            <person name="Salzberg S.L."/>
            <person name="Schobel S."/>
            <person name="Pertea M."/>
            <person name="Pop M."/>
            <person name="White O."/>
            <person name="Barton G.J."/>
            <person name="Carlow C.K."/>
            <person name="Crawford M.J."/>
            <person name="Daub J."/>
            <person name="Dimmic M.W."/>
            <person name="Estes C.F."/>
            <person name="Foster J.M."/>
            <person name="Ganatra M."/>
            <person name="Gregory W.F."/>
            <person name="Johnson N.M."/>
            <person name="Jin J."/>
            <person name="Komuniecki R."/>
            <person name="Korf I."/>
            <person name="Kumar S."/>
            <person name="Laney S."/>
            <person name="Li B.W."/>
            <person name="Li W."/>
            <person name="Lindblom T.H."/>
            <person name="Lustigman S."/>
            <person name="Ma D."/>
            <person name="Maina C.V."/>
            <person name="Martin D.M."/>
            <person name="McCarter J.P."/>
            <person name="McReynolds L."/>
            <person name="Mitreva M."/>
            <person name="Nutman T.B."/>
            <person name="Parkinson J."/>
            <person name="Peregrin-Alvarez J.M."/>
            <person name="Poole C."/>
            <person name="Ren Q."/>
            <person name="Saunders L."/>
            <person name="Sluder A.E."/>
            <person name="Smith K."/>
            <person name="Stanke M."/>
            <person name="Unnasch T.R."/>
            <person name="Ware J."/>
            <person name="Wei A.D."/>
            <person name="Weil G."/>
            <person name="Williams D.J."/>
            <person name="Zhang Y."/>
            <person name="Williams S.A."/>
            <person name="Fraser-Liggett C."/>
            <person name="Slatko B."/>
            <person name="Blaxter M.L."/>
            <person name="Scott A.L."/>
        </authorList>
    </citation>
    <scope>NUCLEOTIDE SEQUENCE</scope>
    <source>
        <strain evidence="11">FR3</strain>
    </source>
</reference>
<dbReference type="Proteomes" id="UP000006672">
    <property type="component" value="Unassembled WGS sequence"/>
</dbReference>
<evidence type="ECO:0000259" key="10">
    <source>
        <dbReference type="SMART" id="SM00831"/>
    </source>
</evidence>
<dbReference type="InterPro" id="IPR023298">
    <property type="entry name" value="ATPase_P-typ_TM_dom_sf"/>
</dbReference>
<keyword evidence="5" id="KW-1278">Translocase</keyword>
<dbReference type="Pfam" id="PF00690">
    <property type="entry name" value="Cation_ATPase_N"/>
    <property type="match status" value="1"/>
</dbReference>
<organism evidence="11 12">
    <name type="scientific">Brugia malayi</name>
    <name type="common">Filarial nematode worm</name>
    <dbReference type="NCBI Taxonomy" id="6279"/>
    <lineage>
        <taxon>Eukaryota</taxon>
        <taxon>Metazoa</taxon>
        <taxon>Ecdysozoa</taxon>
        <taxon>Nematoda</taxon>
        <taxon>Chromadorea</taxon>
        <taxon>Rhabditida</taxon>
        <taxon>Spirurina</taxon>
        <taxon>Spiruromorpha</taxon>
        <taxon>Filarioidea</taxon>
        <taxon>Onchocercidae</taxon>
        <taxon>Brugia</taxon>
    </lineage>
</organism>
<evidence type="ECO:0000256" key="8">
    <source>
        <dbReference type="SAM" id="MobiDB-lite"/>
    </source>
</evidence>
<feature type="transmembrane region" description="Helical" evidence="9">
    <location>
        <begin position="105"/>
        <end position="126"/>
    </location>
</feature>
<dbReference type="GO" id="GO:0036376">
    <property type="term" value="P:sodium ion export across plasma membrane"/>
    <property type="evidence" value="ECO:0007669"/>
    <property type="project" value="TreeGrafter"/>
</dbReference>
<keyword evidence="6 9" id="KW-1133">Transmembrane helix</keyword>
<dbReference type="InterPro" id="IPR001757">
    <property type="entry name" value="P_typ_ATPase"/>
</dbReference>
<dbReference type="InterPro" id="IPR008250">
    <property type="entry name" value="ATPase_P-typ_transduc_dom_A_sf"/>
</dbReference>
<evidence type="ECO:0000256" key="6">
    <source>
        <dbReference type="ARBA" id="ARBA00022989"/>
    </source>
</evidence>
<comment type="subcellular location">
    <subcellularLocation>
        <location evidence="1">Membrane</location>
        <topology evidence="1">Multi-pass membrane protein</topology>
    </subcellularLocation>
</comment>
<dbReference type="Gene3D" id="1.20.1110.10">
    <property type="entry name" value="Calcium-transporting ATPase, transmembrane domain"/>
    <property type="match status" value="2"/>
</dbReference>
<dbReference type="GO" id="GO:0005886">
    <property type="term" value="C:plasma membrane"/>
    <property type="evidence" value="ECO:0007669"/>
    <property type="project" value="TreeGrafter"/>
</dbReference>
<feature type="transmembrane region" description="Helical" evidence="9">
    <location>
        <begin position="1044"/>
        <end position="1062"/>
    </location>
</feature>
<keyword evidence="3" id="KW-0547">Nucleotide-binding</keyword>
<name>A0A5S6PWN0_BRUMA</name>
<evidence type="ECO:0000256" key="1">
    <source>
        <dbReference type="ARBA" id="ARBA00004141"/>
    </source>
</evidence>
<dbReference type="InterPro" id="IPR004014">
    <property type="entry name" value="ATPase_P-typ_cation-transptr_N"/>
</dbReference>
<feature type="region of interest" description="Disordered" evidence="8">
    <location>
        <begin position="585"/>
        <end position="604"/>
    </location>
</feature>
<dbReference type="SUPFAM" id="SSF81660">
    <property type="entry name" value="Metal cation-transporting ATPase, ATP-binding domain N"/>
    <property type="match status" value="1"/>
</dbReference>
<dbReference type="PANTHER" id="PTHR43294">
    <property type="entry name" value="SODIUM/POTASSIUM-TRANSPORTING ATPASE SUBUNIT ALPHA"/>
    <property type="match status" value="1"/>
</dbReference>
<dbReference type="InterPro" id="IPR059000">
    <property type="entry name" value="ATPase_P-type_domA"/>
</dbReference>
<dbReference type="WBParaSite" id="Bm8870.1">
    <property type="protein sequence ID" value="Bm8870.1"/>
    <property type="gene ID" value="WBGene00229131"/>
</dbReference>
<keyword evidence="11" id="KW-1185">Reference proteome</keyword>
<feature type="transmembrane region" description="Helical" evidence="9">
    <location>
        <begin position="132"/>
        <end position="153"/>
    </location>
</feature>
<dbReference type="PRINTS" id="PR00119">
    <property type="entry name" value="CATATPASE"/>
</dbReference>
<feature type="transmembrane region" description="Helical" evidence="9">
    <location>
        <begin position="1107"/>
        <end position="1125"/>
    </location>
</feature>
<reference evidence="12" key="2">
    <citation type="submission" date="2019-12" db="UniProtKB">
        <authorList>
            <consortium name="WormBaseParasite"/>
        </authorList>
    </citation>
    <scope>IDENTIFICATION</scope>
</reference>
<keyword evidence="7 9" id="KW-0472">Membrane</keyword>
<feature type="transmembrane region" description="Helical" evidence="9">
    <location>
        <begin position="331"/>
        <end position="356"/>
    </location>
</feature>
<evidence type="ECO:0000313" key="11">
    <source>
        <dbReference type="Proteomes" id="UP000006672"/>
    </source>
</evidence>
<sequence length="1136" mass="126666">MGKYGFKWWNFFNRHKLIKPKNRNSREQECRDNLVESFVEHHLTVEQIKDIYIDSKIHSQYPERSDGLSSIEARKRLRDGGANVIECPRKISNVKLFLRQFLYRLWLLLLGAAVLSLATYIIHLMHGNNEPVNLYCTLILILIVILMCFVTFYQEKQTLQVISDLKAVLPTSCIVIRDCKKQQVPEEELVTGDLVVISAGAIIPADMRILQSNGLKIETSAITGDKEAYDYTHEAVTTYPSVFEARNVAFKGSFCLEGDGIGIVVRTGKYTVLGYIINIRQQVSKTRSKLKMEIDEFVNFISILALIMATVFFMFGSIINNFQNVLDHFIIGFLIIIVANVPQGLPAMVISQLAIIGRRLASKNVYIKKLDIIDELGATTVVATDKTGTLTQNMMVLTDLWYNRKHQPSHNYVNSQSVLDMNCPKPACEQPLSDIFVVMSVCNRAHFECVRSSQYLTSKKEAQMKISSKMSNMGQVSKRFTVLNSVTGKPTMVFSMQNNEVEAKDICKIDDIQQTDEVQCESNNIFEHNHIYGSPSDVALLRYVEMFSSVEKIRVNYITVLDMPFNSVRRYHLVVARDVTELSEMEKDEKGMNQSSAGAGGGGARVGGGGARVGGGGGAGAGGAGGGGGAGGAMFVMMIKGAPEVVLKYCNYLQVGRECLPIDQELRQECQAAWEYFGNEGKRVFAFAVKRFFISDANVKFTSSDIVLENLIFLGMTALIDPPRDDAANAIKQCKEAGIKVYMITGDHPTTAVAVARKIGLIGIGDEMVESSGRDHLKLSVIGAKQINWGVAVGDDLDRLDEYGWNELLKKKYIVFARINPYQKFRIIEECQKRGEIVAVTGQGVSDTQALACANIGIAMGITGSDIAKQAADIILTDDNFASIVKGIEEGRLLFDNLRLSIAYTLAHLWPEIFPVVLQFTLGLPLGLSALQILSIDLASELPPSISLAYQSPENDIMRIPPRHRNDRLVSRPLLIYSYAFTGTIITVGCIISFLFVYRYHNIGLNDLLFTADNYWSREANNFTVNDVDVLTPSEQLYIKGQAAAAWQITLVVSQVFHLYMCTTRGTSFFRHATTNLVSIFAVIIEILSLNFFIYTPFAQSFMETQSPPNEVGFLSFFLFSFCFCKKQSVSRKKKK</sequence>
<dbReference type="AlphaFoldDB" id="A0A5S6PWN0"/>
<dbReference type="GO" id="GO:0040024">
    <property type="term" value="P:dauer larval development"/>
    <property type="evidence" value="ECO:0007669"/>
    <property type="project" value="EnsemblMetazoa"/>
</dbReference>
<protein>
    <submittedName>
        <fullName evidence="12">Cation_ATPase_N domain-containing protein</fullName>
    </submittedName>
</protein>
<dbReference type="STRING" id="6279.A0A5S6PWN0"/>
<feature type="transmembrane region" description="Helical" evidence="9">
    <location>
        <begin position="974"/>
        <end position="998"/>
    </location>
</feature>
<evidence type="ECO:0000256" key="7">
    <source>
        <dbReference type="ARBA" id="ARBA00023136"/>
    </source>
</evidence>
<evidence type="ECO:0000256" key="3">
    <source>
        <dbReference type="ARBA" id="ARBA00022741"/>
    </source>
</evidence>
<feature type="transmembrane region" description="Helical" evidence="9">
    <location>
        <begin position="297"/>
        <end position="319"/>
    </location>
</feature>
<dbReference type="PRINTS" id="PR00121">
    <property type="entry name" value="NAKATPASE"/>
</dbReference>
<dbReference type="GO" id="GO:0005524">
    <property type="term" value="F:ATP binding"/>
    <property type="evidence" value="ECO:0007669"/>
    <property type="project" value="UniProtKB-KW"/>
</dbReference>
<dbReference type="InterPro" id="IPR018303">
    <property type="entry name" value="ATPase_P-typ_P_site"/>
</dbReference>
<dbReference type="Gene3D" id="2.70.150.10">
    <property type="entry name" value="Calcium-transporting ATPase, cytoplasmic transduction domain A"/>
    <property type="match status" value="1"/>
</dbReference>
<dbReference type="NCBIfam" id="TIGR01494">
    <property type="entry name" value="ATPase_P-type"/>
    <property type="match status" value="2"/>
</dbReference>
<evidence type="ECO:0000256" key="9">
    <source>
        <dbReference type="SAM" id="Phobius"/>
    </source>
</evidence>
<dbReference type="InterPro" id="IPR023299">
    <property type="entry name" value="ATPase_P-typ_cyto_dom_N"/>
</dbReference>
<dbReference type="GO" id="GO:0016887">
    <property type="term" value="F:ATP hydrolysis activity"/>
    <property type="evidence" value="ECO:0007669"/>
    <property type="project" value="InterPro"/>
</dbReference>
<dbReference type="SUPFAM" id="SSF56784">
    <property type="entry name" value="HAD-like"/>
    <property type="match status" value="1"/>
</dbReference>
<dbReference type="Pfam" id="PF00689">
    <property type="entry name" value="Cation_ATPase_C"/>
    <property type="match status" value="1"/>
</dbReference>
<dbReference type="InterPro" id="IPR023214">
    <property type="entry name" value="HAD_sf"/>
</dbReference>
<evidence type="ECO:0000313" key="12">
    <source>
        <dbReference type="WBParaSite" id="Bm8870.1"/>
    </source>
</evidence>
<dbReference type="Pfam" id="PF00122">
    <property type="entry name" value="E1-E2_ATPase"/>
    <property type="match status" value="1"/>
</dbReference>
<evidence type="ECO:0000256" key="2">
    <source>
        <dbReference type="ARBA" id="ARBA00022692"/>
    </source>
</evidence>
<dbReference type="Gene3D" id="3.40.1110.10">
    <property type="entry name" value="Calcium-transporting ATPase, cytoplasmic domain N"/>
    <property type="match status" value="2"/>
</dbReference>
<dbReference type="PROSITE" id="PS00154">
    <property type="entry name" value="ATPASE_E1_E2"/>
    <property type="match status" value="1"/>
</dbReference>
<dbReference type="InterPro" id="IPR050510">
    <property type="entry name" value="Cation_transp_ATPase_P-type"/>
</dbReference>
<proteinExistence type="predicted"/>
<dbReference type="Gene3D" id="3.40.50.1000">
    <property type="entry name" value="HAD superfamily/HAD-like"/>
    <property type="match status" value="2"/>
</dbReference>
<dbReference type="GO" id="GO:0005391">
    <property type="term" value="F:P-type sodium:potassium-exchanging transporter activity"/>
    <property type="evidence" value="ECO:0007669"/>
    <property type="project" value="TreeGrafter"/>
</dbReference>